<protein>
    <submittedName>
        <fullName evidence="2">Uncharacterized protein</fullName>
    </submittedName>
</protein>
<feature type="region of interest" description="Disordered" evidence="1">
    <location>
        <begin position="1"/>
        <end position="33"/>
    </location>
</feature>
<reference evidence="2 3" key="1">
    <citation type="journal article" date="2016" name="Mol. Biol. Evol.">
        <title>Comparative Genomics of Early-Diverging Mushroom-Forming Fungi Provides Insights into the Origins of Lignocellulose Decay Capabilities.</title>
        <authorList>
            <person name="Nagy L.G."/>
            <person name="Riley R."/>
            <person name="Tritt A."/>
            <person name="Adam C."/>
            <person name="Daum C."/>
            <person name="Floudas D."/>
            <person name="Sun H."/>
            <person name="Yadav J.S."/>
            <person name="Pangilinan J."/>
            <person name="Larsson K.H."/>
            <person name="Matsuura K."/>
            <person name="Barry K."/>
            <person name="Labutti K."/>
            <person name="Kuo R."/>
            <person name="Ohm R.A."/>
            <person name="Bhattacharya S.S."/>
            <person name="Shirouzu T."/>
            <person name="Yoshinaga Y."/>
            <person name="Martin F.M."/>
            <person name="Grigoriev I.V."/>
            <person name="Hibbett D.S."/>
        </authorList>
    </citation>
    <scope>NUCLEOTIDE SEQUENCE [LARGE SCALE GENOMIC DNA]</scope>
    <source>
        <strain evidence="2 3">CBS 109695</strain>
    </source>
</reference>
<evidence type="ECO:0000313" key="3">
    <source>
        <dbReference type="Proteomes" id="UP000076532"/>
    </source>
</evidence>
<dbReference type="AlphaFoldDB" id="A0A166TLX9"/>
<keyword evidence="3" id="KW-1185">Reference proteome</keyword>
<gene>
    <name evidence="2" type="ORF">FIBSPDRAFT_93361</name>
</gene>
<feature type="compositionally biased region" description="Basic and acidic residues" evidence="1">
    <location>
        <begin position="1"/>
        <end position="12"/>
    </location>
</feature>
<organism evidence="2 3">
    <name type="scientific">Athelia psychrophila</name>
    <dbReference type="NCBI Taxonomy" id="1759441"/>
    <lineage>
        <taxon>Eukaryota</taxon>
        <taxon>Fungi</taxon>
        <taxon>Dikarya</taxon>
        <taxon>Basidiomycota</taxon>
        <taxon>Agaricomycotina</taxon>
        <taxon>Agaricomycetes</taxon>
        <taxon>Agaricomycetidae</taxon>
        <taxon>Atheliales</taxon>
        <taxon>Atheliaceae</taxon>
        <taxon>Athelia</taxon>
    </lineage>
</organism>
<evidence type="ECO:0000313" key="2">
    <source>
        <dbReference type="EMBL" id="KZP30760.1"/>
    </source>
</evidence>
<accession>A0A166TLX9</accession>
<dbReference type="Proteomes" id="UP000076532">
    <property type="component" value="Unassembled WGS sequence"/>
</dbReference>
<sequence length="111" mass="12251">MPRMLPFHDKEGSTTPGLDSLAAPPQPSKLPCRAHPRPPTVCITLPLFFIKIKHMTQFTCDPIPFLKTFPASAILSRICANQNRSTCKLPISCIRVVWSPSPPFLSAIKSP</sequence>
<proteinExistence type="predicted"/>
<name>A0A166TLX9_9AGAM</name>
<evidence type="ECO:0000256" key="1">
    <source>
        <dbReference type="SAM" id="MobiDB-lite"/>
    </source>
</evidence>
<dbReference type="EMBL" id="KV417492">
    <property type="protein sequence ID" value="KZP30760.1"/>
    <property type="molecule type" value="Genomic_DNA"/>
</dbReference>